<dbReference type="Proteomes" id="UP000310553">
    <property type="component" value="Chromosome"/>
</dbReference>
<protein>
    <submittedName>
        <fullName evidence="4 5">Phosphopantetheine-binding</fullName>
    </submittedName>
</protein>
<dbReference type="InterPro" id="IPR036736">
    <property type="entry name" value="ACP-like_sf"/>
</dbReference>
<proteinExistence type="predicted"/>
<dbReference type="SUPFAM" id="SSF47336">
    <property type="entry name" value="ACP-like"/>
    <property type="match status" value="1"/>
</dbReference>
<reference evidence="5 6" key="2">
    <citation type="submission" date="2019-04" db="EMBL/GenBank/DDBJ databases">
        <title>Complete Genome of UW386 and Higher Quality Genome of UW700.</title>
        <authorList>
            <person name="Jacobs J."/>
            <person name="Perez A."/>
            <person name="Steidl O."/>
            <person name="Allen C."/>
        </authorList>
    </citation>
    <scope>NUCLEOTIDE SEQUENCE [LARGE SCALE GENOMIC DNA]</scope>
    <source>
        <strain evidence="5 6">UW386</strain>
    </source>
</reference>
<sequence>MNATPFEAAGDDAAGISLRIQDWLAGHISDLLSLPVDQIPLDTPFDRYGLDSAAAVGMIGDLGDWLGHTLDPTLPYDYPTALQLADHLAEVISASEDRRAATQVTV</sequence>
<gene>
    <name evidence="5" type="ORF">E7Z57_04490</name>
    <name evidence="4" type="ORF">RUN39_v1_610009</name>
</gene>
<dbReference type="PROSITE" id="PS50075">
    <property type="entry name" value="CARRIER"/>
    <property type="match status" value="1"/>
</dbReference>
<evidence type="ECO:0000259" key="3">
    <source>
        <dbReference type="PROSITE" id="PS50075"/>
    </source>
</evidence>
<dbReference type="InterPro" id="IPR020806">
    <property type="entry name" value="PKS_PP-bd"/>
</dbReference>
<name>A0A0S4TV27_RALSL</name>
<feature type="domain" description="Carrier" evidence="3">
    <location>
        <begin position="15"/>
        <end position="92"/>
    </location>
</feature>
<keyword evidence="2" id="KW-0597">Phosphoprotein</keyword>
<organism evidence="4">
    <name type="scientific">Ralstonia solanacearum</name>
    <name type="common">Pseudomonas solanacearum</name>
    <dbReference type="NCBI Taxonomy" id="305"/>
    <lineage>
        <taxon>Bacteria</taxon>
        <taxon>Pseudomonadati</taxon>
        <taxon>Pseudomonadota</taxon>
        <taxon>Betaproteobacteria</taxon>
        <taxon>Burkholderiales</taxon>
        <taxon>Burkholderiaceae</taxon>
        <taxon>Ralstonia</taxon>
        <taxon>Ralstonia solanacearum species complex</taxon>
    </lineage>
</organism>
<dbReference type="EMBL" id="CP039339">
    <property type="protein sequence ID" value="QCX48418.1"/>
    <property type="molecule type" value="Genomic_DNA"/>
</dbReference>
<dbReference type="EMBL" id="LN899819">
    <property type="protein sequence ID" value="CUV13701.1"/>
    <property type="molecule type" value="Genomic_DNA"/>
</dbReference>
<dbReference type="Gene3D" id="1.10.1200.10">
    <property type="entry name" value="ACP-like"/>
    <property type="match status" value="1"/>
</dbReference>
<dbReference type="SMART" id="SM00823">
    <property type="entry name" value="PKS_PP"/>
    <property type="match status" value="1"/>
</dbReference>
<evidence type="ECO:0000256" key="1">
    <source>
        <dbReference type="ARBA" id="ARBA00022450"/>
    </source>
</evidence>
<dbReference type="Pfam" id="PF00550">
    <property type="entry name" value="PP-binding"/>
    <property type="match status" value="1"/>
</dbReference>
<accession>A0A0S4TV27</accession>
<evidence type="ECO:0000313" key="6">
    <source>
        <dbReference type="Proteomes" id="UP000310553"/>
    </source>
</evidence>
<dbReference type="SMART" id="SM01294">
    <property type="entry name" value="PKS_PP_betabranch"/>
    <property type="match status" value="1"/>
</dbReference>
<keyword evidence="1" id="KW-0596">Phosphopantetheine</keyword>
<dbReference type="AlphaFoldDB" id="A0A0S4TV27"/>
<reference evidence="4" key="1">
    <citation type="submission" date="2015-10" db="EMBL/GenBank/DDBJ databases">
        <authorList>
            <person name="Gilbert D.G."/>
        </authorList>
    </citation>
    <scope>NUCLEOTIDE SEQUENCE</scope>
    <source>
        <strain evidence="4">Phyl III-seqv23</strain>
    </source>
</reference>
<evidence type="ECO:0000313" key="4">
    <source>
        <dbReference type="EMBL" id="CUV13701.1"/>
    </source>
</evidence>
<evidence type="ECO:0000256" key="2">
    <source>
        <dbReference type="ARBA" id="ARBA00022553"/>
    </source>
</evidence>
<dbReference type="InterPro" id="IPR009081">
    <property type="entry name" value="PP-bd_ACP"/>
</dbReference>
<evidence type="ECO:0000313" key="5">
    <source>
        <dbReference type="EMBL" id="QCX48418.1"/>
    </source>
</evidence>
<dbReference type="GO" id="GO:0031177">
    <property type="term" value="F:phosphopantetheine binding"/>
    <property type="evidence" value="ECO:0007669"/>
    <property type="project" value="InterPro"/>
</dbReference>